<dbReference type="Gene3D" id="1.10.287.110">
    <property type="entry name" value="DnaJ domain"/>
    <property type="match status" value="1"/>
</dbReference>
<evidence type="ECO:0000256" key="6">
    <source>
        <dbReference type="SAM" id="MobiDB-lite"/>
    </source>
</evidence>
<dbReference type="InterPro" id="IPR001623">
    <property type="entry name" value="DnaJ_domain"/>
</dbReference>
<dbReference type="Pfam" id="PF00684">
    <property type="entry name" value="DnaJ_CXXCXGXG"/>
    <property type="match status" value="1"/>
</dbReference>
<dbReference type="Gene3D" id="2.60.260.20">
    <property type="entry name" value="Urease metallochaperone UreE, N-terminal domain"/>
    <property type="match status" value="2"/>
</dbReference>
<dbReference type="InterPro" id="IPR036410">
    <property type="entry name" value="HSP_DnaJ_Cys-rich_dom_sf"/>
</dbReference>
<evidence type="ECO:0000313" key="9">
    <source>
        <dbReference type="EMBL" id="TFK98684.1"/>
    </source>
</evidence>
<sequence length="449" mass="48984">MPAPVETELYDVLGVPPSASEGDIKKAYRQKAREQHPDKNPNDPEASAKFQELGAAYEILSDPQSRGIYDERGLGGLSGAGGPSGGMDAADVFAQFFGGGAGFGGGPGGFGFDFDFGPGGPRRKRDDVIPYEVTLEDLYNGKSVKLNMEKNATCGTCQGSGGKKGAKPKPCAKCEGKGWTYTQTQISHARIATARAKCSDCNGEKEKIREKDRCKRCKGEKTVKEKTRQEIFIEKGMSDRQRIVLAGAADEEPGQPAGDVVFVLKQKPHLVFERSGADLLTTVTITLSEALLGFSRIMLTHLDGRGIKVTSPPMKVIKPNHTIVLRGEGMPTYKRPDHKGDLYVGLEIEMPDESWARSVDKAALRPLLPPKREDVSPLPAIVDEVDYEEADIEEVRERSFPAGANFFDGVFGQFGDGADDEEEEDWEDEEEDDHNFGFHPAGEPECRPQ</sequence>
<accession>A0A5C3Q9D6</accession>
<evidence type="ECO:0000256" key="1">
    <source>
        <dbReference type="ARBA" id="ARBA00022723"/>
    </source>
</evidence>
<evidence type="ECO:0000259" key="8">
    <source>
        <dbReference type="PROSITE" id="PS51188"/>
    </source>
</evidence>
<dbReference type="Pfam" id="PF01556">
    <property type="entry name" value="DnaJ_C"/>
    <property type="match status" value="1"/>
</dbReference>
<dbReference type="CDD" id="cd10719">
    <property type="entry name" value="DnaJ_zf"/>
    <property type="match status" value="1"/>
</dbReference>
<dbReference type="Pfam" id="PF00226">
    <property type="entry name" value="DnaJ"/>
    <property type="match status" value="1"/>
</dbReference>
<evidence type="ECO:0008006" key="11">
    <source>
        <dbReference type="Google" id="ProtNLM"/>
    </source>
</evidence>
<dbReference type="PRINTS" id="PR00625">
    <property type="entry name" value="JDOMAIN"/>
</dbReference>
<gene>
    <name evidence="9" type="ORF">BDV98DRAFT_572569</name>
</gene>
<evidence type="ECO:0000256" key="5">
    <source>
        <dbReference type="PROSITE-ProRule" id="PRU00546"/>
    </source>
</evidence>
<feature type="region of interest" description="Disordered" evidence="6">
    <location>
        <begin position="1"/>
        <end position="49"/>
    </location>
</feature>
<dbReference type="EMBL" id="ML178838">
    <property type="protein sequence ID" value="TFK98684.1"/>
    <property type="molecule type" value="Genomic_DNA"/>
</dbReference>
<evidence type="ECO:0000256" key="4">
    <source>
        <dbReference type="ARBA" id="ARBA00022833"/>
    </source>
</evidence>
<dbReference type="GO" id="GO:0008270">
    <property type="term" value="F:zinc ion binding"/>
    <property type="evidence" value="ECO:0007669"/>
    <property type="project" value="UniProtKB-KW"/>
</dbReference>
<keyword evidence="2" id="KW-0677">Repeat</keyword>
<dbReference type="GO" id="GO:0030544">
    <property type="term" value="F:Hsp70 protein binding"/>
    <property type="evidence" value="ECO:0007669"/>
    <property type="project" value="InterPro"/>
</dbReference>
<feature type="zinc finger region" description="CR-type" evidence="5">
    <location>
        <begin position="141"/>
        <end position="226"/>
    </location>
</feature>
<dbReference type="SUPFAM" id="SSF57938">
    <property type="entry name" value="DnaJ/Hsp40 cysteine-rich domain"/>
    <property type="match status" value="1"/>
</dbReference>
<dbReference type="OrthoDB" id="550424at2759"/>
<keyword evidence="10" id="KW-1185">Reference proteome</keyword>
<dbReference type="InterPro" id="IPR001305">
    <property type="entry name" value="HSP_DnaJ_Cys-rich_dom"/>
</dbReference>
<dbReference type="STRING" id="1884261.A0A5C3Q9D6"/>
<dbReference type="PROSITE" id="PS51188">
    <property type="entry name" value="ZF_CR"/>
    <property type="match status" value="1"/>
</dbReference>
<dbReference type="InterPro" id="IPR008971">
    <property type="entry name" value="HSP40/DnaJ_pept-bd"/>
</dbReference>
<keyword evidence="4 5" id="KW-0862">Zinc</keyword>
<dbReference type="SMART" id="SM00271">
    <property type="entry name" value="DnaJ"/>
    <property type="match status" value="1"/>
</dbReference>
<dbReference type="GO" id="GO:0009408">
    <property type="term" value="P:response to heat"/>
    <property type="evidence" value="ECO:0007669"/>
    <property type="project" value="InterPro"/>
</dbReference>
<organism evidence="9 10">
    <name type="scientific">Pterulicium gracile</name>
    <dbReference type="NCBI Taxonomy" id="1884261"/>
    <lineage>
        <taxon>Eukaryota</taxon>
        <taxon>Fungi</taxon>
        <taxon>Dikarya</taxon>
        <taxon>Basidiomycota</taxon>
        <taxon>Agaricomycotina</taxon>
        <taxon>Agaricomycetes</taxon>
        <taxon>Agaricomycetidae</taxon>
        <taxon>Agaricales</taxon>
        <taxon>Pleurotineae</taxon>
        <taxon>Pterulaceae</taxon>
        <taxon>Pterulicium</taxon>
    </lineage>
</organism>
<feature type="region of interest" description="Disordered" evidence="6">
    <location>
        <begin position="411"/>
        <end position="449"/>
    </location>
</feature>
<dbReference type="InterPro" id="IPR012724">
    <property type="entry name" value="DnaJ"/>
</dbReference>
<keyword evidence="1 5" id="KW-0479">Metal-binding</keyword>
<evidence type="ECO:0000256" key="2">
    <source>
        <dbReference type="ARBA" id="ARBA00022737"/>
    </source>
</evidence>
<dbReference type="Gene3D" id="2.10.230.10">
    <property type="entry name" value="Heat shock protein DnaJ, cysteine-rich domain"/>
    <property type="match status" value="1"/>
</dbReference>
<dbReference type="HAMAP" id="MF_01152">
    <property type="entry name" value="DnaJ"/>
    <property type="match status" value="1"/>
</dbReference>
<dbReference type="Proteomes" id="UP000305067">
    <property type="component" value="Unassembled WGS sequence"/>
</dbReference>
<dbReference type="CDD" id="cd10747">
    <property type="entry name" value="DnaJ_C"/>
    <property type="match status" value="1"/>
</dbReference>
<evidence type="ECO:0000256" key="3">
    <source>
        <dbReference type="ARBA" id="ARBA00022771"/>
    </source>
</evidence>
<dbReference type="SUPFAM" id="SSF46565">
    <property type="entry name" value="Chaperone J-domain"/>
    <property type="match status" value="1"/>
</dbReference>
<dbReference type="GO" id="GO:0051082">
    <property type="term" value="F:unfolded protein binding"/>
    <property type="evidence" value="ECO:0007669"/>
    <property type="project" value="InterPro"/>
</dbReference>
<dbReference type="InterPro" id="IPR002939">
    <property type="entry name" value="DnaJ_C"/>
</dbReference>
<dbReference type="PROSITE" id="PS00636">
    <property type="entry name" value="DNAJ_1"/>
    <property type="match status" value="1"/>
</dbReference>
<evidence type="ECO:0000259" key="7">
    <source>
        <dbReference type="PROSITE" id="PS50076"/>
    </source>
</evidence>
<feature type="compositionally biased region" description="Acidic residues" evidence="6">
    <location>
        <begin position="417"/>
        <end position="433"/>
    </location>
</feature>
<dbReference type="GO" id="GO:0006457">
    <property type="term" value="P:protein folding"/>
    <property type="evidence" value="ECO:0007669"/>
    <property type="project" value="InterPro"/>
</dbReference>
<feature type="domain" description="CR-type" evidence="8">
    <location>
        <begin position="141"/>
        <end position="226"/>
    </location>
</feature>
<dbReference type="InterPro" id="IPR018253">
    <property type="entry name" value="DnaJ_domain_CS"/>
</dbReference>
<dbReference type="CDD" id="cd06257">
    <property type="entry name" value="DnaJ"/>
    <property type="match status" value="1"/>
</dbReference>
<dbReference type="FunFam" id="2.60.260.20:FF:000003">
    <property type="entry name" value="DnaJ subfamily A member 2"/>
    <property type="match status" value="1"/>
</dbReference>
<dbReference type="SUPFAM" id="SSF49493">
    <property type="entry name" value="HSP40/DnaJ peptide-binding domain"/>
    <property type="match status" value="2"/>
</dbReference>
<dbReference type="AlphaFoldDB" id="A0A5C3Q9D6"/>
<dbReference type="FunFam" id="2.10.230.10:FF:000001">
    <property type="entry name" value="DnaJ subfamily A member 2"/>
    <property type="match status" value="1"/>
</dbReference>
<name>A0A5C3Q9D6_9AGAR</name>
<protein>
    <recommendedName>
        <fullName evidence="11">DnaJ-domain-containing protein</fullName>
    </recommendedName>
</protein>
<dbReference type="InterPro" id="IPR044713">
    <property type="entry name" value="DNJA1/2-like"/>
</dbReference>
<reference evidence="9 10" key="1">
    <citation type="journal article" date="2019" name="Nat. Ecol. Evol.">
        <title>Megaphylogeny resolves global patterns of mushroom evolution.</title>
        <authorList>
            <person name="Varga T."/>
            <person name="Krizsan K."/>
            <person name="Foldi C."/>
            <person name="Dima B."/>
            <person name="Sanchez-Garcia M."/>
            <person name="Sanchez-Ramirez S."/>
            <person name="Szollosi G.J."/>
            <person name="Szarkandi J.G."/>
            <person name="Papp V."/>
            <person name="Albert L."/>
            <person name="Andreopoulos W."/>
            <person name="Angelini C."/>
            <person name="Antonin V."/>
            <person name="Barry K.W."/>
            <person name="Bougher N.L."/>
            <person name="Buchanan P."/>
            <person name="Buyck B."/>
            <person name="Bense V."/>
            <person name="Catcheside P."/>
            <person name="Chovatia M."/>
            <person name="Cooper J."/>
            <person name="Damon W."/>
            <person name="Desjardin D."/>
            <person name="Finy P."/>
            <person name="Geml J."/>
            <person name="Haridas S."/>
            <person name="Hughes K."/>
            <person name="Justo A."/>
            <person name="Karasinski D."/>
            <person name="Kautmanova I."/>
            <person name="Kiss B."/>
            <person name="Kocsube S."/>
            <person name="Kotiranta H."/>
            <person name="LaButti K.M."/>
            <person name="Lechner B.E."/>
            <person name="Liimatainen K."/>
            <person name="Lipzen A."/>
            <person name="Lukacs Z."/>
            <person name="Mihaltcheva S."/>
            <person name="Morgado L.N."/>
            <person name="Niskanen T."/>
            <person name="Noordeloos M.E."/>
            <person name="Ohm R.A."/>
            <person name="Ortiz-Santana B."/>
            <person name="Ovrebo C."/>
            <person name="Racz N."/>
            <person name="Riley R."/>
            <person name="Savchenko A."/>
            <person name="Shiryaev A."/>
            <person name="Soop K."/>
            <person name="Spirin V."/>
            <person name="Szebenyi C."/>
            <person name="Tomsovsky M."/>
            <person name="Tulloss R.E."/>
            <person name="Uehling J."/>
            <person name="Grigoriev I.V."/>
            <person name="Vagvolgyi C."/>
            <person name="Papp T."/>
            <person name="Martin F.M."/>
            <person name="Miettinen O."/>
            <person name="Hibbett D.S."/>
            <person name="Nagy L.G."/>
        </authorList>
    </citation>
    <scope>NUCLEOTIDE SEQUENCE [LARGE SCALE GENOMIC DNA]</scope>
    <source>
        <strain evidence="9 10">CBS 309.79</strain>
    </source>
</reference>
<dbReference type="GO" id="GO:0005524">
    <property type="term" value="F:ATP binding"/>
    <property type="evidence" value="ECO:0007669"/>
    <property type="project" value="InterPro"/>
</dbReference>
<dbReference type="PANTHER" id="PTHR43888">
    <property type="entry name" value="DNAJ-LIKE-2, ISOFORM A-RELATED"/>
    <property type="match status" value="1"/>
</dbReference>
<proteinExistence type="inferred from homology"/>
<keyword evidence="3 5" id="KW-0863">Zinc-finger</keyword>
<dbReference type="PROSITE" id="PS50076">
    <property type="entry name" value="DNAJ_2"/>
    <property type="match status" value="1"/>
</dbReference>
<evidence type="ECO:0000313" key="10">
    <source>
        <dbReference type="Proteomes" id="UP000305067"/>
    </source>
</evidence>
<feature type="compositionally biased region" description="Basic and acidic residues" evidence="6">
    <location>
        <begin position="22"/>
        <end position="42"/>
    </location>
</feature>
<feature type="domain" description="J" evidence="7">
    <location>
        <begin position="8"/>
        <end position="73"/>
    </location>
</feature>
<dbReference type="InterPro" id="IPR036869">
    <property type="entry name" value="J_dom_sf"/>
</dbReference>